<dbReference type="PANTHER" id="PTHR43682">
    <property type="entry name" value="LACTATE UTILIZATION PROTEIN C"/>
    <property type="match status" value="1"/>
</dbReference>
<dbReference type="AlphaFoldDB" id="A0A2D1U5I5"/>
<keyword evidence="3" id="KW-1185">Reference proteome</keyword>
<dbReference type="InterPro" id="IPR024185">
    <property type="entry name" value="FTHF_cligase-like_sf"/>
</dbReference>
<dbReference type="Gene3D" id="3.40.50.10420">
    <property type="entry name" value="NagB/RpiA/CoA transferase-like"/>
    <property type="match status" value="1"/>
</dbReference>
<evidence type="ECO:0000313" key="2">
    <source>
        <dbReference type="EMBL" id="ATP56879.1"/>
    </source>
</evidence>
<dbReference type="InterPro" id="IPR003741">
    <property type="entry name" value="LUD_dom"/>
</dbReference>
<dbReference type="PANTHER" id="PTHR43682:SF1">
    <property type="entry name" value="LACTATE UTILIZATION PROTEIN C"/>
    <property type="match status" value="1"/>
</dbReference>
<dbReference type="Pfam" id="PF02589">
    <property type="entry name" value="LUD_dom"/>
    <property type="match status" value="1"/>
</dbReference>
<protein>
    <submittedName>
        <fullName evidence="2">Lactate utilization protein B/C</fullName>
    </submittedName>
</protein>
<dbReference type="EMBL" id="CP024091">
    <property type="protein sequence ID" value="ATP56879.1"/>
    <property type="molecule type" value="Genomic_DNA"/>
</dbReference>
<evidence type="ECO:0000259" key="1">
    <source>
        <dbReference type="Pfam" id="PF02589"/>
    </source>
</evidence>
<dbReference type="OrthoDB" id="9794157at2"/>
<evidence type="ECO:0000313" key="3">
    <source>
        <dbReference type="Proteomes" id="UP000223749"/>
    </source>
</evidence>
<organism evidence="2 3">
    <name type="scientific">Pedobacter ginsengisoli</name>
    <dbReference type="NCBI Taxonomy" id="363852"/>
    <lineage>
        <taxon>Bacteria</taxon>
        <taxon>Pseudomonadati</taxon>
        <taxon>Bacteroidota</taxon>
        <taxon>Sphingobacteriia</taxon>
        <taxon>Sphingobacteriales</taxon>
        <taxon>Sphingobacteriaceae</taxon>
        <taxon>Pedobacter</taxon>
    </lineage>
</organism>
<proteinExistence type="predicted"/>
<name>A0A2D1U5I5_9SPHI</name>
<dbReference type="Proteomes" id="UP000223749">
    <property type="component" value="Chromosome"/>
</dbReference>
<gene>
    <name evidence="2" type="ORF">CPT03_10510</name>
</gene>
<reference evidence="2 3" key="1">
    <citation type="submission" date="2017-10" db="EMBL/GenBank/DDBJ databases">
        <title>Whole genome of Pedobacter ginsengisoli T01R-27 isolated from tomato rhizosphere.</title>
        <authorList>
            <person name="Weon H.-Y."/>
            <person name="Lee S.A."/>
            <person name="Sang M.K."/>
            <person name="Song J."/>
        </authorList>
    </citation>
    <scope>NUCLEOTIDE SEQUENCE [LARGE SCALE GENOMIC DNA]</scope>
    <source>
        <strain evidence="2 3">T01R-27</strain>
    </source>
</reference>
<feature type="domain" description="LUD" evidence="1">
    <location>
        <begin position="96"/>
        <end position="193"/>
    </location>
</feature>
<dbReference type="SUPFAM" id="SSF100950">
    <property type="entry name" value="NagB/RpiA/CoA transferase-like"/>
    <property type="match status" value="1"/>
</dbReference>
<dbReference type="InterPro" id="IPR037171">
    <property type="entry name" value="NagB/RpiA_transferase-like"/>
</dbReference>
<dbReference type="RefSeq" id="WP_099438813.1">
    <property type="nucleotide sequence ID" value="NZ_CP024091.1"/>
</dbReference>
<dbReference type="KEGG" id="pgs:CPT03_10510"/>
<accession>A0A2D1U5I5</accession>
<sequence>MTSREEILAKVKTNQPDARPLPADLTTVPGGMESVMQFKTVLTTIGGAIVEVANFEEIAQYIKQEFKDKKRLISTLPELGSVTESGWENKDPHSYENVDLAVIKAHFGVAENAALWITEDLMQQRVVPFICQQLAVVVNKADIVATMHDAYSKIGDADYGFGSFIAGPSKTADIEQSLVLGAHGPKSMTVFLLG</sequence>